<feature type="transmembrane region" description="Helical" evidence="7">
    <location>
        <begin position="150"/>
        <end position="171"/>
    </location>
</feature>
<dbReference type="AlphaFoldDB" id="S0FHX2"/>
<dbReference type="GO" id="GO:0055085">
    <property type="term" value="P:transmembrane transport"/>
    <property type="evidence" value="ECO:0007669"/>
    <property type="project" value="InterPro"/>
</dbReference>
<evidence type="ECO:0000259" key="8">
    <source>
        <dbReference type="PROSITE" id="PS50928"/>
    </source>
</evidence>
<sequence>MDNAVNTRSRNKKKAVLVIAYIILVLFVLFDLIPLIWMILCSFKSRTEIMTFPPAIFPSEWRFDNYVKAWNAYGLSFTRMFINTFTIVIPGTFFTVLSATLAAYSFARIKFWGRDFLFALFLLSLMIPDSVVLIPRFIFFKNLGFQDSLWPIIIPMLFGYGLPVFLGRQFFMTIPQDLEDSATIDGCGRLRAWANIFVPLSKPIIATITVFTFQSYYNDFLYPLVYINSTSKFTIQLGLSAFRGEHTTRFDLLMAASVFCLIPILIIYMFAQRYFVEGIVTTGLKG</sequence>
<keyword evidence="5 7" id="KW-1133">Transmembrane helix</keyword>
<dbReference type="PATRIC" id="fig|1195236.3.peg.3291"/>
<evidence type="ECO:0000256" key="4">
    <source>
        <dbReference type="ARBA" id="ARBA00022692"/>
    </source>
</evidence>
<accession>S0FHX2</accession>
<evidence type="ECO:0000256" key="3">
    <source>
        <dbReference type="ARBA" id="ARBA00022475"/>
    </source>
</evidence>
<dbReference type="PROSITE" id="PS50928">
    <property type="entry name" value="ABC_TM1"/>
    <property type="match status" value="1"/>
</dbReference>
<evidence type="ECO:0000313" key="9">
    <source>
        <dbReference type="EMBL" id="EMS71152.1"/>
    </source>
</evidence>
<keyword evidence="6 7" id="KW-0472">Membrane</keyword>
<dbReference type="InterPro" id="IPR000515">
    <property type="entry name" value="MetI-like"/>
</dbReference>
<protein>
    <submittedName>
        <fullName evidence="9">ABC-type sugar transport system, permease component</fullName>
    </submittedName>
</protein>
<organism evidence="9 10">
    <name type="scientific">Ruminiclostridium cellobioparum subsp. termitidis CT1112</name>
    <dbReference type="NCBI Taxonomy" id="1195236"/>
    <lineage>
        <taxon>Bacteria</taxon>
        <taxon>Bacillati</taxon>
        <taxon>Bacillota</taxon>
        <taxon>Clostridia</taxon>
        <taxon>Eubacteriales</taxon>
        <taxon>Oscillospiraceae</taxon>
        <taxon>Ruminiclostridium</taxon>
    </lineage>
</organism>
<feature type="domain" description="ABC transmembrane type-1" evidence="8">
    <location>
        <begin position="81"/>
        <end position="271"/>
    </location>
</feature>
<proteinExistence type="inferred from homology"/>
<keyword evidence="3" id="KW-1003">Cell membrane</keyword>
<dbReference type="SUPFAM" id="SSF161098">
    <property type="entry name" value="MetI-like"/>
    <property type="match status" value="1"/>
</dbReference>
<comment type="caution">
    <text evidence="9">The sequence shown here is derived from an EMBL/GenBank/DDBJ whole genome shotgun (WGS) entry which is preliminary data.</text>
</comment>
<dbReference type="InterPro" id="IPR035906">
    <property type="entry name" value="MetI-like_sf"/>
</dbReference>
<evidence type="ECO:0000313" key="10">
    <source>
        <dbReference type="Proteomes" id="UP000014155"/>
    </source>
</evidence>
<name>S0FHX2_RUMCE</name>
<dbReference type="PANTHER" id="PTHR43744:SF12">
    <property type="entry name" value="ABC TRANSPORTER PERMEASE PROTEIN MG189-RELATED"/>
    <property type="match status" value="1"/>
</dbReference>
<dbReference type="RefSeq" id="WP_004626866.1">
    <property type="nucleotide sequence ID" value="NZ_AORV01000042.1"/>
</dbReference>
<keyword evidence="2 7" id="KW-0813">Transport</keyword>
<dbReference type="STRING" id="1195236.CTER_3066"/>
<feature type="transmembrane region" description="Helical" evidence="7">
    <location>
        <begin position="116"/>
        <end position="138"/>
    </location>
</feature>
<feature type="transmembrane region" description="Helical" evidence="7">
    <location>
        <begin position="15"/>
        <end position="40"/>
    </location>
</feature>
<keyword evidence="10" id="KW-1185">Reference proteome</keyword>
<keyword evidence="4 7" id="KW-0812">Transmembrane</keyword>
<comment type="subcellular location">
    <subcellularLocation>
        <location evidence="1 7">Cell membrane</location>
        <topology evidence="1 7">Multi-pass membrane protein</topology>
    </subcellularLocation>
</comment>
<dbReference type="Proteomes" id="UP000014155">
    <property type="component" value="Unassembled WGS sequence"/>
</dbReference>
<evidence type="ECO:0000256" key="2">
    <source>
        <dbReference type="ARBA" id="ARBA00022448"/>
    </source>
</evidence>
<comment type="similarity">
    <text evidence="7">Belongs to the binding-protein-dependent transport system permease family.</text>
</comment>
<keyword evidence="9" id="KW-0762">Sugar transport</keyword>
<gene>
    <name evidence="9" type="ORF">CTER_3066</name>
</gene>
<dbReference type="PANTHER" id="PTHR43744">
    <property type="entry name" value="ABC TRANSPORTER PERMEASE PROTEIN MG189-RELATED-RELATED"/>
    <property type="match status" value="1"/>
</dbReference>
<dbReference type="Pfam" id="PF00528">
    <property type="entry name" value="BPD_transp_1"/>
    <property type="match status" value="1"/>
</dbReference>
<dbReference type="CDD" id="cd06261">
    <property type="entry name" value="TM_PBP2"/>
    <property type="match status" value="1"/>
</dbReference>
<evidence type="ECO:0000256" key="6">
    <source>
        <dbReference type="ARBA" id="ARBA00023136"/>
    </source>
</evidence>
<feature type="transmembrane region" description="Helical" evidence="7">
    <location>
        <begin position="80"/>
        <end position="104"/>
    </location>
</feature>
<evidence type="ECO:0000256" key="7">
    <source>
        <dbReference type="RuleBase" id="RU363032"/>
    </source>
</evidence>
<dbReference type="EMBL" id="AORV01000042">
    <property type="protein sequence ID" value="EMS71152.1"/>
    <property type="molecule type" value="Genomic_DNA"/>
</dbReference>
<evidence type="ECO:0000256" key="5">
    <source>
        <dbReference type="ARBA" id="ARBA00022989"/>
    </source>
</evidence>
<dbReference type="Gene3D" id="1.10.3720.10">
    <property type="entry name" value="MetI-like"/>
    <property type="match status" value="1"/>
</dbReference>
<feature type="transmembrane region" description="Helical" evidence="7">
    <location>
        <begin position="252"/>
        <end position="271"/>
    </location>
</feature>
<dbReference type="GO" id="GO:0005886">
    <property type="term" value="C:plasma membrane"/>
    <property type="evidence" value="ECO:0007669"/>
    <property type="project" value="UniProtKB-SubCell"/>
</dbReference>
<reference evidence="9 10" key="1">
    <citation type="journal article" date="2013" name="Genome Announc.">
        <title>Draft Genome Sequence of the Cellulolytic, Mesophilic, Anaerobic Bacterium Clostridium termitidis Strain CT1112 (DSM 5398).</title>
        <authorList>
            <person name="Lal S."/>
            <person name="Ramachandran U."/>
            <person name="Zhang X."/>
            <person name="Munir R."/>
            <person name="Sparling R."/>
            <person name="Levin D.B."/>
        </authorList>
    </citation>
    <scope>NUCLEOTIDE SEQUENCE [LARGE SCALE GENOMIC DNA]</scope>
    <source>
        <strain evidence="9 10">CT1112</strain>
    </source>
</reference>
<feature type="transmembrane region" description="Helical" evidence="7">
    <location>
        <begin position="192"/>
        <end position="214"/>
    </location>
</feature>
<dbReference type="eggNOG" id="COG0395">
    <property type="taxonomic scope" value="Bacteria"/>
</dbReference>
<evidence type="ECO:0000256" key="1">
    <source>
        <dbReference type="ARBA" id="ARBA00004651"/>
    </source>
</evidence>